<accession>A0A4Z0NMY5</accession>
<evidence type="ECO:0000256" key="7">
    <source>
        <dbReference type="ARBA" id="ARBA00023136"/>
    </source>
</evidence>
<comment type="subcellular location">
    <subcellularLocation>
        <location evidence="1">Cell membrane</location>
        <topology evidence="1">Peripheral membrane protein</topology>
    </subcellularLocation>
</comment>
<dbReference type="PROSITE" id="PS50893">
    <property type="entry name" value="ABC_TRANSPORTER_2"/>
    <property type="match status" value="1"/>
</dbReference>
<comment type="similarity">
    <text evidence="2">Belongs to the ABC transporter superfamily.</text>
</comment>
<name>A0A4Z0NMY5_9HYPH</name>
<evidence type="ECO:0000256" key="1">
    <source>
        <dbReference type="ARBA" id="ARBA00004202"/>
    </source>
</evidence>
<proteinExistence type="inferred from homology"/>
<dbReference type="OrthoDB" id="9802264at2"/>
<reference evidence="9 10" key="1">
    <citation type="submission" date="2019-04" db="EMBL/GenBank/DDBJ databases">
        <authorList>
            <person name="Feng G."/>
            <person name="Zhu H."/>
        </authorList>
    </citation>
    <scope>NUCLEOTIDE SEQUENCE [LARGE SCALE GENOMIC DNA]</scope>
    <source>
        <strain evidence="9 10">6HR-1</strain>
    </source>
</reference>
<dbReference type="PIRSF" id="PIRSF039085">
    <property type="entry name" value="ABC_ATPase_HisP"/>
    <property type="match status" value="1"/>
</dbReference>
<dbReference type="InterPro" id="IPR003593">
    <property type="entry name" value="AAA+_ATPase"/>
</dbReference>
<protein>
    <submittedName>
        <fullName evidence="9">Amino acid ABC transporter ATP-binding protein</fullName>
    </submittedName>
</protein>
<dbReference type="PANTHER" id="PTHR43166:SF35">
    <property type="entry name" value="L-CYSTINE IMPORT ATP-BINDING PROTEIN TCYN"/>
    <property type="match status" value="1"/>
</dbReference>
<keyword evidence="5" id="KW-0547">Nucleotide-binding</keyword>
<evidence type="ECO:0000313" key="10">
    <source>
        <dbReference type="Proteomes" id="UP000297535"/>
    </source>
</evidence>
<evidence type="ECO:0000256" key="3">
    <source>
        <dbReference type="ARBA" id="ARBA00022448"/>
    </source>
</evidence>
<evidence type="ECO:0000313" key="9">
    <source>
        <dbReference type="EMBL" id="TGD97757.1"/>
    </source>
</evidence>
<dbReference type="InterPro" id="IPR003439">
    <property type="entry name" value="ABC_transporter-like_ATP-bd"/>
</dbReference>
<keyword evidence="10" id="KW-1185">Reference proteome</keyword>
<dbReference type="InterPro" id="IPR030679">
    <property type="entry name" value="ABC_ATPase_HisP-typ"/>
</dbReference>
<dbReference type="Gene3D" id="3.40.50.300">
    <property type="entry name" value="P-loop containing nucleotide triphosphate hydrolases"/>
    <property type="match status" value="1"/>
</dbReference>
<evidence type="ECO:0000256" key="4">
    <source>
        <dbReference type="ARBA" id="ARBA00022475"/>
    </source>
</evidence>
<keyword evidence="3" id="KW-0813">Transport</keyword>
<dbReference type="InterPro" id="IPR017871">
    <property type="entry name" value="ABC_transporter-like_CS"/>
</dbReference>
<keyword evidence="4" id="KW-1003">Cell membrane</keyword>
<dbReference type="GO" id="GO:0016887">
    <property type="term" value="F:ATP hydrolysis activity"/>
    <property type="evidence" value="ECO:0007669"/>
    <property type="project" value="InterPro"/>
</dbReference>
<keyword evidence="7" id="KW-0472">Membrane</keyword>
<keyword evidence="6 9" id="KW-0067">ATP-binding</keyword>
<dbReference type="InterPro" id="IPR050086">
    <property type="entry name" value="MetN_ABC_transporter-like"/>
</dbReference>
<dbReference type="GO" id="GO:0005524">
    <property type="term" value="F:ATP binding"/>
    <property type="evidence" value="ECO:0007669"/>
    <property type="project" value="UniProtKB-KW"/>
</dbReference>
<evidence type="ECO:0000256" key="2">
    <source>
        <dbReference type="ARBA" id="ARBA00005417"/>
    </source>
</evidence>
<gene>
    <name evidence="9" type="ORF">EU555_19220</name>
</gene>
<organism evidence="9 10">
    <name type="scientific">Methylobacterium nonmethylotrophicum</name>
    <dbReference type="NCBI Taxonomy" id="1141884"/>
    <lineage>
        <taxon>Bacteria</taxon>
        <taxon>Pseudomonadati</taxon>
        <taxon>Pseudomonadota</taxon>
        <taxon>Alphaproteobacteria</taxon>
        <taxon>Hyphomicrobiales</taxon>
        <taxon>Methylobacteriaceae</taxon>
        <taxon>Methylobacterium</taxon>
    </lineage>
</organism>
<dbReference type="SUPFAM" id="SSF52540">
    <property type="entry name" value="P-loop containing nucleoside triphosphate hydrolases"/>
    <property type="match status" value="1"/>
</dbReference>
<sequence>MSIPALKVSGLTKRFRGVTALDSVYLDVARGEVVTLIGPSGCGKSTLLRCLTWLEEPDDGFIEVGGRPFGRTIVGQVVHRQTRREIDALRPKIGLVFQNLNLWPHLSALENVARGPVVVLGRKRAAVEAQARALLARLGLERQMDKHPHELSGGQRQRVAIARTLAMEPELILFDEPTSALDPELVGEVLGLLREIAATGMTMLVVTHEIGFAGGVADRIAFMDQGRIVETGPARAVLDNPTDPRLRAFLGRVLPSSLGVTA</sequence>
<dbReference type="SMART" id="SM00382">
    <property type="entry name" value="AAA"/>
    <property type="match status" value="1"/>
</dbReference>
<comment type="caution">
    <text evidence="9">The sequence shown here is derived from an EMBL/GenBank/DDBJ whole genome shotgun (WGS) entry which is preliminary data.</text>
</comment>
<evidence type="ECO:0000256" key="5">
    <source>
        <dbReference type="ARBA" id="ARBA00022741"/>
    </source>
</evidence>
<dbReference type="GO" id="GO:0005886">
    <property type="term" value="C:plasma membrane"/>
    <property type="evidence" value="ECO:0007669"/>
    <property type="project" value="UniProtKB-SubCell"/>
</dbReference>
<dbReference type="InterPro" id="IPR027417">
    <property type="entry name" value="P-loop_NTPase"/>
</dbReference>
<dbReference type="Proteomes" id="UP000297535">
    <property type="component" value="Unassembled WGS sequence"/>
</dbReference>
<dbReference type="PANTHER" id="PTHR43166">
    <property type="entry name" value="AMINO ACID IMPORT ATP-BINDING PROTEIN"/>
    <property type="match status" value="1"/>
</dbReference>
<evidence type="ECO:0000259" key="8">
    <source>
        <dbReference type="PROSITE" id="PS50893"/>
    </source>
</evidence>
<dbReference type="RefSeq" id="WP_135416829.1">
    <property type="nucleotide sequence ID" value="NZ_SRLB01000013.1"/>
</dbReference>
<dbReference type="PROSITE" id="PS00211">
    <property type="entry name" value="ABC_TRANSPORTER_1"/>
    <property type="match status" value="1"/>
</dbReference>
<dbReference type="EMBL" id="SRLB01000013">
    <property type="protein sequence ID" value="TGD97757.1"/>
    <property type="molecule type" value="Genomic_DNA"/>
</dbReference>
<evidence type="ECO:0000256" key="6">
    <source>
        <dbReference type="ARBA" id="ARBA00022840"/>
    </source>
</evidence>
<dbReference type="Pfam" id="PF00005">
    <property type="entry name" value="ABC_tran"/>
    <property type="match status" value="1"/>
</dbReference>
<feature type="domain" description="ABC transporter" evidence="8">
    <location>
        <begin position="6"/>
        <end position="250"/>
    </location>
</feature>
<dbReference type="AlphaFoldDB" id="A0A4Z0NMY5"/>
<dbReference type="GO" id="GO:0015424">
    <property type="term" value="F:ABC-type amino acid transporter activity"/>
    <property type="evidence" value="ECO:0007669"/>
    <property type="project" value="InterPro"/>
</dbReference>